<dbReference type="SMART" id="SM00862">
    <property type="entry name" value="Trans_reg_C"/>
    <property type="match status" value="1"/>
</dbReference>
<evidence type="ECO:0000256" key="3">
    <source>
        <dbReference type="ARBA" id="ARBA00023015"/>
    </source>
</evidence>
<dbReference type="HOGENOM" id="CLU_004665_0_1_11"/>
<proteinExistence type="inferred from homology"/>
<dbReference type="PATRIC" id="fig|1348663.4.peg.726"/>
<dbReference type="eggNOG" id="COG3629">
    <property type="taxonomic scope" value="Bacteria"/>
</dbReference>
<keyword evidence="5" id="KW-0804">Transcription</keyword>
<keyword evidence="3" id="KW-0805">Transcription regulation</keyword>
<accession>A0A066ZB05</accession>
<dbReference type="InterPro" id="IPR051677">
    <property type="entry name" value="AfsR-DnrI-RedD_regulator"/>
</dbReference>
<comment type="similarity">
    <text evidence="1">Belongs to the AfsR/DnrI/RedD regulatory family.</text>
</comment>
<gene>
    <name evidence="8" type="ORF">KCH_07600</name>
</gene>
<dbReference type="GO" id="GO:0000160">
    <property type="term" value="P:phosphorelay signal transduction system"/>
    <property type="evidence" value="ECO:0007669"/>
    <property type="project" value="UniProtKB-KW"/>
</dbReference>
<keyword evidence="2" id="KW-0902">Two-component regulatory system</keyword>
<keyword evidence="9" id="KW-1185">Reference proteome</keyword>
<evidence type="ECO:0000256" key="1">
    <source>
        <dbReference type="ARBA" id="ARBA00005820"/>
    </source>
</evidence>
<dbReference type="InterPro" id="IPR005158">
    <property type="entry name" value="BTAD"/>
</dbReference>
<dbReference type="Gene3D" id="1.25.40.10">
    <property type="entry name" value="Tetratricopeptide repeat domain"/>
    <property type="match status" value="1"/>
</dbReference>
<dbReference type="InterPro" id="IPR011990">
    <property type="entry name" value="TPR-like_helical_dom_sf"/>
</dbReference>
<dbReference type="GO" id="GO:0003677">
    <property type="term" value="F:DNA binding"/>
    <property type="evidence" value="ECO:0007669"/>
    <property type="project" value="UniProtKB-UniRule"/>
</dbReference>
<evidence type="ECO:0000256" key="4">
    <source>
        <dbReference type="ARBA" id="ARBA00023125"/>
    </source>
</evidence>
<dbReference type="Pfam" id="PF03704">
    <property type="entry name" value="BTAD"/>
    <property type="match status" value="1"/>
</dbReference>
<dbReference type="InterPro" id="IPR001867">
    <property type="entry name" value="OmpR/PhoB-type_DNA-bd"/>
</dbReference>
<feature type="domain" description="OmpR/PhoB-type" evidence="7">
    <location>
        <begin position="2"/>
        <end position="106"/>
    </location>
</feature>
<evidence type="ECO:0000256" key="6">
    <source>
        <dbReference type="PROSITE-ProRule" id="PRU01091"/>
    </source>
</evidence>
<dbReference type="SUPFAM" id="SSF46894">
    <property type="entry name" value="C-terminal effector domain of the bipartite response regulators"/>
    <property type="match status" value="1"/>
</dbReference>
<evidence type="ECO:0000259" key="7">
    <source>
        <dbReference type="PROSITE" id="PS51755"/>
    </source>
</evidence>
<evidence type="ECO:0000256" key="5">
    <source>
        <dbReference type="ARBA" id="ARBA00023163"/>
    </source>
</evidence>
<dbReference type="PROSITE" id="PS51755">
    <property type="entry name" value="OMPR_PHOB"/>
    <property type="match status" value="1"/>
</dbReference>
<dbReference type="PANTHER" id="PTHR35807:SF1">
    <property type="entry name" value="TRANSCRIPTIONAL REGULATOR REDD"/>
    <property type="match status" value="1"/>
</dbReference>
<dbReference type="EMBL" id="JNBY01000034">
    <property type="protein sequence ID" value="KDN87496.1"/>
    <property type="molecule type" value="Genomic_DNA"/>
</dbReference>
<dbReference type="AlphaFoldDB" id="A0A066ZB05"/>
<dbReference type="Proteomes" id="UP000027178">
    <property type="component" value="Unassembled WGS sequence"/>
</dbReference>
<dbReference type="InterPro" id="IPR016032">
    <property type="entry name" value="Sig_transdc_resp-reg_C-effctor"/>
</dbReference>
<dbReference type="PANTHER" id="PTHR35807">
    <property type="entry name" value="TRANSCRIPTIONAL REGULATOR REDD-RELATED"/>
    <property type="match status" value="1"/>
</dbReference>
<dbReference type="Pfam" id="PF00486">
    <property type="entry name" value="Trans_reg_C"/>
    <property type="match status" value="1"/>
</dbReference>
<dbReference type="SUPFAM" id="SSF48452">
    <property type="entry name" value="TPR-like"/>
    <property type="match status" value="1"/>
</dbReference>
<dbReference type="InterPro" id="IPR036388">
    <property type="entry name" value="WH-like_DNA-bd_sf"/>
</dbReference>
<dbReference type="GO" id="GO:0006355">
    <property type="term" value="P:regulation of DNA-templated transcription"/>
    <property type="evidence" value="ECO:0007669"/>
    <property type="project" value="InterPro"/>
</dbReference>
<sequence length="357" mass="38289">MSIAMEAGAGSGARFTVLGLLAIADRRETAVLQPSKPASLLAALLTRPNAVVPVESLQRAIWGEEIPATAKAALHSCVLRLRRLFAKYGISGSTIEALPGGYRMAVDTRTLDLLEFRDLLGRADRAADPAAELALLRSALALWQSPLLGNVHSDVLHREEVPRLSEEWLRTVERVYDIELALGRCREVLAELWSLARSHPAHERFWEQLIEALHRTGRRADALAEYRRVRDHLHDELGVEPGSALQRLELAVLRGESLTPDAAPALRGAAALAPALRGTPAAALHRAAELAGGQQESTGSATGEVVLAGLVEAGLLAEGPCGHYRVHELLRAFTRAAAGSWARAPGEPAPAPPPPRA</sequence>
<evidence type="ECO:0000313" key="9">
    <source>
        <dbReference type="Proteomes" id="UP000027178"/>
    </source>
</evidence>
<reference evidence="8 9" key="1">
    <citation type="submission" date="2014-05" db="EMBL/GenBank/DDBJ databases">
        <title>Draft Genome Sequence of Kitasatospora cheerisanensis KCTC 2395.</title>
        <authorList>
            <person name="Nam D.H."/>
        </authorList>
    </citation>
    <scope>NUCLEOTIDE SEQUENCE [LARGE SCALE GENOMIC DNA]</scope>
    <source>
        <strain evidence="8 9">KCTC 2395</strain>
    </source>
</reference>
<organism evidence="8 9">
    <name type="scientific">Kitasatospora cheerisanensis KCTC 2395</name>
    <dbReference type="NCBI Taxonomy" id="1348663"/>
    <lineage>
        <taxon>Bacteria</taxon>
        <taxon>Bacillati</taxon>
        <taxon>Actinomycetota</taxon>
        <taxon>Actinomycetes</taxon>
        <taxon>Kitasatosporales</taxon>
        <taxon>Streptomycetaceae</taxon>
        <taxon>Kitasatospora</taxon>
    </lineage>
</organism>
<feature type="DNA-binding region" description="OmpR/PhoB-type" evidence="6">
    <location>
        <begin position="2"/>
        <end position="106"/>
    </location>
</feature>
<dbReference type="SMART" id="SM01043">
    <property type="entry name" value="BTAD"/>
    <property type="match status" value="1"/>
</dbReference>
<keyword evidence="4 6" id="KW-0238">DNA-binding</keyword>
<evidence type="ECO:0000313" key="8">
    <source>
        <dbReference type="EMBL" id="KDN87496.1"/>
    </source>
</evidence>
<evidence type="ECO:0000256" key="2">
    <source>
        <dbReference type="ARBA" id="ARBA00023012"/>
    </source>
</evidence>
<dbReference type="CDD" id="cd15831">
    <property type="entry name" value="BTAD"/>
    <property type="match status" value="1"/>
</dbReference>
<dbReference type="Gene3D" id="1.10.10.10">
    <property type="entry name" value="Winged helix-like DNA-binding domain superfamily/Winged helix DNA-binding domain"/>
    <property type="match status" value="1"/>
</dbReference>
<protein>
    <recommendedName>
        <fullName evidence="7">OmpR/PhoB-type domain-containing protein</fullName>
    </recommendedName>
</protein>
<dbReference type="RefSeq" id="WP_051652695.1">
    <property type="nucleotide sequence ID" value="NZ_KK853997.1"/>
</dbReference>
<name>A0A066ZB05_9ACTN</name>
<comment type="caution">
    <text evidence="8">The sequence shown here is derived from an EMBL/GenBank/DDBJ whole genome shotgun (WGS) entry which is preliminary data.</text>
</comment>